<protein>
    <submittedName>
        <fullName evidence="2">Uncharacterized protein</fullName>
    </submittedName>
</protein>
<dbReference type="STRING" id="13706.A0A1X2H3D8"/>
<gene>
    <name evidence="2" type="ORF">BCR43DRAFT_88823</name>
</gene>
<organism evidence="2 3">
    <name type="scientific">Syncephalastrum racemosum</name>
    <name type="common">Filamentous fungus</name>
    <dbReference type="NCBI Taxonomy" id="13706"/>
    <lineage>
        <taxon>Eukaryota</taxon>
        <taxon>Fungi</taxon>
        <taxon>Fungi incertae sedis</taxon>
        <taxon>Mucoromycota</taxon>
        <taxon>Mucoromycotina</taxon>
        <taxon>Mucoromycetes</taxon>
        <taxon>Mucorales</taxon>
        <taxon>Syncephalastraceae</taxon>
        <taxon>Syncephalastrum</taxon>
    </lineage>
</organism>
<name>A0A1X2H3D8_SYNRA</name>
<proteinExistence type="predicted"/>
<sequence length="104" mass="12367">MQPNFRTCPPKRRGPQKPRHNPAIGSRLPSKIKEELDDQDDGDDRKFAKKFVNKVANRKEQRKQKRIDKGKRKLANYLDHHPEFQKRQKQDDQQPKGRRGSQQI</sequence>
<dbReference type="Proteomes" id="UP000242180">
    <property type="component" value="Unassembled WGS sequence"/>
</dbReference>
<feature type="compositionally biased region" description="Basic and acidic residues" evidence="1">
    <location>
        <begin position="78"/>
        <end position="95"/>
    </location>
</feature>
<feature type="region of interest" description="Disordered" evidence="1">
    <location>
        <begin position="1"/>
        <end position="104"/>
    </location>
</feature>
<dbReference type="AlphaFoldDB" id="A0A1X2H3D8"/>
<dbReference type="EMBL" id="MCGN01000010">
    <property type="protein sequence ID" value="ORY92315.1"/>
    <property type="molecule type" value="Genomic_DNA"/>
</dbReference>
<evidence type="ECO:0000313" key="2">
    <source>
        <dbReference type="EMBL" id="ORY92315.1"/>
    </source>
</evidence>
<feature type="compositionally biased region" description="Basic residues" evidence="1">
    <location>
        <begin position="60"/>
        <end position="74"/>
    </location>
</feature>
<accession>A0A1X2H3D8</accession>
<feature type="compositionally biased region" description="Basic residues" evidence="1">
    <location>
        <begin position="9"/>
        <end position="20"/>
    </location>
</feature>
<keyword evidence="3" id="KW-1185">Reference proteome</keyword>
<evidence type="ECO:0000256" key="1">
    <source>
        <dbReference type="SAM" id="MobiDB-lite"/>
    </source>
</evidence>
<dbReference type="InParanoid" id="A0A1X2H3D8"/>
<reference evidence="2 3" key="1">
    <citation type="submission" date="2016-07" db="EMBL/GenBank/DDBJ databases">
        <title>Pervasive Adenine N6-methylation of Active Genes in Fungi.</title>
        <authorList>
            <consortium name="DOE Joint Genome Institute"/>
            <person name="Mondo S.J."/>
            <person name="Dannebaum R.O."/>
            <person name="Kuo R.C."/>
            <person name="Labutti K."/>
            <person name="Haridas S."/>
            <person name="Kuo A."/>
            <person name="Salamov A."/>
            <person name="Ahrendt S.R."/>
            <person name="Lipzen A."/>
            <person name="Sullivan W."/>
            <person name="Andreopoulos W.B."/>
            <person name="Clum A."/>
            <person name="Lindquist E."/>
            <person name="Daum C."/>
            <person name="Ramamoorthy G.K."/>
            <person name="Gryganskyi A."/>
            <person name="Culley D."/>
            <person name="Magnuson J.K."/>
            <person name="James T.Y."/>
            <person name="O'Malley M.A."/>
            <person name="Stajich J.E."/>
            <person name="Spatafora J.W."/>
            <person name="Visel A."/>
            <person name="Grigoriev I.V."/>
        </authorList>
    </citation>
    <scope>NUCLEOTIDE SEQUENCE [LARGE SCALE GENOMIC DNA]</scope>
    <source>
        <strain evidence="2 3">NRRL 2496</strain>
    </source>
</reference>
<evidence type="ECO:0000313" key="3">
    <source>
        <dbReference type="Proteomes" id="UP000242180"/>
    </source>
</evidence>
<comment type="caution">
    <text evidence="2">The sequence shown here is derived from an EMBL/GenBank/DDBJ whole genome shotgun (WGS) entry which is preliminary data.</text>
</comment>